<evidence type="ECO:0000259" key="3">
    <source>
        <dbReference type="Pfam" id="PF12849"/>
    </source>
</evidence>
<comment type="caution">
    <text evidence="4">The sequence shown here is derived from an EMBL/GenBank/DDBJ whole genome shotgun (WGS) entry which is preliminary data.</text>
</comment>
<proteinExistence type="predicted"/>
<dbReference type="Pfam" id="PF12849">
    <property type="entry name" value="PBP_like_2"/>
    <property type="match status" value="1"/>
</dbReference>
<dbReference type="SUPFAM" id="SSF53850">
    <property type="entry name" value="Periplasmic binding protein-like II"/>
    <property type="match status" value="1"/>
</dbReference>
<evidence type="ECO:0000256" key="1">
    <source>
        <dbReference type="ARBA" id="ARBA00022729"/>
    </source>
</evidence>
<evidence type="ECO:0000256" key="2">
    <source>
        <dbReference type="SAM" id="SignalP"/>
    </source>
</evidence>
<dbReference type="PANTHER" id="PTHR30570:SF1">
    <property type="entry name" value="PHOSPHATE-BINDING PROTEIN PSTS"/>
    <property type="match status" value="1"/>
</dbReference>
<evidence type="ECO:0000313" key="5">
    <source>
        <dbReference type="Proteomes" id="UP001149140"/>
    </source>
</evidence>
<accession>A0A9X3S319</accession>
<dbReference type="EMBL" id="JAPDOD010000043">
    <property type="protein sequence ID" value="MDA0165210.1"/>
    <property type="molecule type" value="Genomic_DNA"/>
</dbReference>
<dbReference type="RefSeq" id="WP_270044467.1">
    <property type="nucleotide sequence ID" value="NZ_JAPDOD010000043.1"/>
</dbReference>
<feature type="domain" description="PBP" evidence="3">
    <location>
        <begin position="17"/>
        <end position="250"/>
    </location>
</feature>
<protein>
    <submittedName>
        <fullName evidence="4">Substrate-binding domain-containing protein</fullName>
    </submittedName>
</protein>
<dbReference type="Proteomes" id="UP001149140">
    <property type="component" value="Unassembled WGS sequence"/>
</dbReference>
<name>A0A9X3S319_9ACTN</name>
<dbReference type="AlphaFoldDB" id="A0A9X3S319"/>
<gene>
    <name evidence="4" type="ORF">OM076_33390</name>
</gene>
<dbReference type="InterPro" id="IPR024370">
    <property type="entry name" value="PBP_domain"/>
</dbReference>
<keyword evidence="5" id="KW-1185">Reference proteome</keyword>
<dbReference type="Gene3D" id="3.40.190.10">
    <property type="entry name" value="Periplasmic binding protein-like II"/>
    <property type="match status" value="2"/>
</dbReference>
<keyword evidence="1 2" id="KW-0732">Signal</keyword>
<evidence type="ECO:0000313" key="4">
    <source>
        <dbReference type="EMBL" id="MDA0165210.1"/>
    </source>
</evidence>
<feature type="chain" id="PRO_5040766426" evidence="2">
    <location>
        <begin position="23"/>
        <end position="266"/>
    </location>
</feature>
<dbReference type="PANTHER" id="PTHR30570">
    <property type="entry name" value="PERIPLASMIC PHOSPHATE BINDING COMPONENT OF PHOSPHATE ABC TRANSPORTER"/>
    <property type="match status" value="1"/>
</dbReference>
<feature type="signal peptide" evidence="2">
    <location>
        <begin position="1"/>
        <end position="22"/>
    </location>
</feature>
<dbReference type="InterPro" id="IPR050811">
    <property type="entry name" value="Phosphate_ABC_transporter"/>
</dbReference>
<organism evidence="4 5">
    <name type="scientific">Solirubrobacter ginsenosidimutans</name>
    <dbReference type="NCBI Taxonomy" id="490573"/>
    <lineage>
        <taxon>Bacteria</taxon>
        <taxon>Bacillati</taxon>
        <taxon>Actinomycetota</taxon>
        <taxon>Thermoleophilia</taxon>
        <taxon>Solirubrobacterales</taxon>
        <taxon>Solirubrobacteraceae</taxon>
        <taxon>Solirubrobacter</taxon>
    </lineage>
</organism>
<sequence>MIRAVALLVAIATLAGAPPARGQTTLTMSGDPVVQALVADLAYFYRHSVPNPPQFALSGGNTTTGIADTERGISDAGLVSRNTLADDPADIVLTPLALSGVCLISSRGNPVPSLTRAQLQDLVAARITNWSQVPGSPRSDAIVPVGRTLATGAGQVFRSVFVDVGTPFAWNQVTLLTSAQVRDYVEQTPGAIGYVDLALTKPVHVINYENVGCTRATIKDGSYPARRPLGLATRGQPHGALARFLRWATTSKKARQVIASRYIPTR</sequence>
<reference evidence="4" key="1">
    <citation type="submission" date="2022-10" db="EMBL/GenBank/DDBJ databases">
        <title>The WGS of Solirubrobacter ginsenosidimutans DSM 21036.</title>
        <authorList>
            <person name="Jiang Z."/>
        </authorList>
    </citation>
    <scope>NUCLEOTIDE SEQUENCE</scope>
    <source>
        <strain evidence="4">DSM 21036</strain>
    </source>
</reference>